<protein>
    <submittedName>
        <fullName evidence="2">Uncharacterized protein</fullName>
    </submittedName>
</protein>
<proteinExistence type="predicted"/>
<dbReference type="EMBL" id="CAMPGE010015765">
    <property type="protein sequence ID" value="CAI2374369.1"/>
    <property type="molecule type" value="Genomic_DNA"/>
</dbReference>
<name>A0AAD1XKI9_EUPCR</name>
<gene>
    <name evidence="2" type="ORF">ECRASSUSDP1_LOCUS15721</name>
</gene>
<comment type="caution">
    <text evidence="2">The sequence shown here is derived from an EMBL/GenBank/DDBJ whole genome shotgun (WGS) entry which is preliminary data.</text>
</comment>
<accession>A0AAD1XKI9</accession>
<organism evidence="2 3">
    <name type="scientific">Euplotes crassus</name>
    <dbReference type="NCBI Taxonomy" id="5936"/>
    <lineage>
        <taxon>Eukaryota</taxon>
        <taxon>Sar</taxon>
        <taxon>Alveolata</taxon>
        <taxon>Ciliophora</taxon>
        <taxon>Intramacronucleata</taxon>
        <taxon>Spirotrichea</taxon>
        <taxon>Hypotrichia</taxon>
        <taxon>Euplotida</taxon>
        <taxon>Euplotidae</taxon>
        <taxon>Moneuplotes</taxon>
    </lineage>
</organism>
<dbReference type="AlphaFoldDB" id="A0AAD1XKI9"/>
<feature type="chain" id="PRO_5042040653" evidence="1">
    <location>
        <begin position="24"/>
        <end position="91"/>
    </location>
</feature>
<sequence>MYFLISLVRCFLSIFHFLKKICSMDWSSFHLLITTIIDSINYSDNLIHLILPDLDFNFEMNFRINKLKYFMEYQKLLIMNSIPAAISNQRS</sequence>
<keyword evidence="1" id="KW-0732">Signal</keyword>
<evidence type="ECO:0000313" key="3">
    <source>
        <dbReference type="Proteomes" id="UP001295684"/>
    </source>
</evidence>
<keyword evidence="3" id="KW-1185">Reference proteome</keyword>
<dbReference type="Proteomes" id="UP001295684">
    <property type="component" value="Unassembled WGS sequence"/>
</dbReference>
<feature type="signal peptide" evidence="1">
    <location>
        <begin position="1"/>
        <end position="23"/>
    </location>
</feature>
<reference evidence="2" key="1">
    <citation type="submission" date="2023-07" db="EMBL/GenBank/DDBJ databases">
        <authorList>
            <consortium name="AG Swart"/>
            <person name="Singh M."/>
            <person name="Singh A."/>
            <person name="Seah K."/>
            <person name="Emmerich C."/>
        </authorList>
    </citation>
    <scope>NUCLEOTIDE SEQUENCE</scope>
    <source>
        <strain evidence="2">DP1</strain>
    </source>
</reference>
<evidence type="ECO:0000256" key="1">
    <source>
        <dbReference type="SAM" id="SignalP"/>
    </source>
</evidence>
<evidence type="ECO:0000313" key="2">
    <source>
        <dbReference type="EMBL" id="CAI2374369.1"/>
    </source>
</evidence>